<dbReference type="RefSeq" id="WP_074705558.1">
    <property type="nucleotide sequence ID" value="NZ_CBCSNF010000049.1"/>
</dbReference>
<proteinExistence type="predicted"/>
<reference evidence="1 2" key="1">
    <citation type="submission" date="2016-10" db="EMBL/GenBank/DDBJ databases">
        <authorList>
            <person name="Varghese N."/>
            <person name="Submissions S."/>
        </authorList>
    </citation>
    <scope>NUCLEOTIDE SEQUENCE [LARGE SCALE GENOMIC DNA]</scope>
    <source>
        <strain evidence="1 2">WCC6</strain>
    </source>
</reference>
<evidence type="ECO:0000313" key="1">
    <source>
        <dbReference type="EMBL" id="SDW79366.1"/>
    </source>
</evidence>
<dbReference type="NCBIfam" id="TIGR02677">
    <property type="entry name" value="TIGR02677 family protein"/>
    <property type="match status" value="1"/>
</dbReference>
<dbReference type="EMBL" id="FNOP01000006">
    <property type="protein sequence ID" value="SDW79366.1"/>
    <property type="molecule type" value="Genomic_DNA"/>
</dbReference>
<sequence>MIVTESLLRKIPEMRYLNADNADRYRCIMRAFYEQYEKLRYKLYEEDVFALLTEDPYFAGYQEEQCRQDLNALVEWKNLVVEQDTKNARTLEEFKNRKYRYMLSSYSVEIERFVEHLENLHIEGASLEPSLLDRIRLSVGKFPVMAGKNPETVYTWWQDLNQDFIRLNENYHDYIRDLNSVKAEEMMKSQAFLLFKDRLVEYLRNFVRSLQLNVGTIEEILEGLGEDQVETVLEKAVEYDLSIPRMDMEEVNREQRLDLAQGRFASIRAWFVGKGGGDNEAGKLFDATNDIIRRITRYAARISEQNTLGINRREEYRKLAKTFLQCRDLAEAHCLGASVFGLEQPRHIRGEERRETDSMNSSVYEEPATEVVLRNRSRTGREKEHRSPVQDTSAQRAIVLREALEKQAREQKKLAALEQDGRIDFTRLPVVEPRVREILLQWISRALENKERTARTEGGRNYHLELRPGQPPCVLHCEDGNLTMPAMTLVFED</sequence>
<dbReference type="InterPro" id="IPR013493">
    <property type="entry name" value="CHP02677"/>
</dbReference>
<organism evidence="1 2">
    <name type="scientific">Acidaminococcus fermentans</name>
    <dbReference type="NCBI Taxonomy" id="905"/>
    <lineage>
        <taxon>Bacteria</taxon>
        <taxon>Bacillati</taxon>
        <taxon>Bacillota</taxon>
        <taxon>Negativicutes</taxon>
        <taxon>Acidaminococcales</taxon>
        <taxon>Acidaminococcaceae</taxon>
        <taxon>Acidaminococcus</taxon>
    </lineage>
</organism>
<dbReference type="Proteomes" id="UP000182379">
    <property type="component" value="Unassembled WGS sequence"/>
</dbReference>
<name>A0A1H2WFW6_ACIFE</name>
<accession>A0A1H2WFW6</accession>
<gene>
    <name evidence="1" type="ORF">SAMN05216495_10630</name>
</gene>
<evidence type="ECO:0000313" key="2">
    <source>
        <dbReference type="Proteomes" id="UP000182379"/>
    </source>
</evidence>
<dbReference type="Pfam" id="PF09660">
    <property type="entry name" value="DUF2397"/>
    <property type="match status" value="1"/>
</dbReference>
<protein>
    <submittedName>
        <fullName evidence="1">TIGR02677 family protein</fullName>
    </submittedName>
</protein>
<comment type="caution">
    <text evidence="1">The sequence shown here is derived from an EMBL/GenBank/DDBJ whole genome shotgun (WGS) entry which is preliminary data.</text>
</comment>
<dbReference type="AlphaFoldDB" id="A0A1H2WFW6"/>